<dbReference type="AlphaFoldDB" id="A0A0A9HNG4"/>
<evidence type="ECO:0000313" key="2">
    <source>
        <dbReference type="EMBL" id="JAE38272.1"/>
    </source>
</evidence>
<protein>
    <submittedName>
        <fullName evidence="2">Uncharacterized protein</fullName>
    </submittedName>
</protein>
<evidence type="ECO:0000256" key="1">
    <source>
        <dbReference type="SAM" id="MobiDB-lite"/>
    </source>
</evidence>
<organism evidence="2">
    <name type="scientific">Arundo donax</name>
    <name type="common">Giant reed</name>
    <name type="synonym">Donax arundinaceus</name>
    <dbReference type="NCBI Taxonomy" id="35708"/>
    <lineage>
        <taxon>Eukaryota</taxon>
        <taxon>Viridiplantae</taxon>
        <taxon>Streptophyta</taxon>
        <taxon>Embryophyta</taxon>
        <taxon>Tracheophyta</taxon>
        <taxon>Spermatophyta</taxon>
        <taxon>Magnoliopsida</taxon>
        <taxon>Liliopsida</taxon>
        <taxon>Poales</taxon>
        <taxon>Poaceae</taxon>
        <taxon>PACMAD clade</taxon>
        <taxon>Arundinoideae</taxon>
        <taxon>Arundineae</taxon>
        <taxon>Arundo</taxon>
    </lineage>
</organism>
<reference evidence="2" key="1">
    <citation type="submission" date="2014-09" db="EMBL/GenBank/DDBJ databases">
        <authorList>
            <person name="Magalhaes I.L.F."/>
            <person name="Oliveira U."/>
            <person name="Santos F.R."/>
            <person name="Vidigal T.H.D.A."/>
            <person name="Brescovit A.D."/>
            <person name="Santos A.J."/>
        </authorList>
    </citation>
    <scope>NUCLEOTIDE SEQUENCE</scope>
    <source>
        <tissue evidence="2">Shoot tissue taken approximately 20 cm above the soil surface</tissue>
    </source>
</reference>
<proteinExistence type="predicted"/>
<sequence length="89" mass="9315">MKHSHAGRARPPPRPASMKLRRPPLASAATPGTPPLTSRLCRGPGRRDSQTPASFDNTAARRPMSGAGAPGPSSVPARRRERGAEAVSL</sequence>
<feature type="region of interest" description="Disordered" evidence="1">
    <location>
        <begin position="1"/>
        <end position="89"/>
    </location>
</feature>
<reference evidence="2" key="2">
    <citation type="journal article" date="2015" name="Data Brief">
        <title>Shoot transcriptome of the giant reed, Arundo donax.</title>
        <authorList>
            <person name="Barrero R.A."/>
            <person name="Guerrero F.D."/>
            <person name="Moolhuijzen P."/>
            <person name="Goolsby J.A."/>
            <person name="Tidwell J."/>
            <person name="Bellgard S.E."/>
            <person name="Bellgard M.I."/>
        </authorList>
    </citation>
    <scope>NUCLEOTIDE SEQUENCE</scope>
    <source>
        <tissue evidence="2">Shoot tissue taken approximately 20 cm above the soil surface</tissue>
    </source>
</reference>
<name>A0A0A9HNG4_ARUDO</name>
<dbReference type="EMBL" id="GBRH01159624">
    <property type="protein sequence ID" value="JAE38272.1"/>
    <property type="molecule type" value="Transcribed_RNA"/>
</dbReference>
<accession>A0A0A9HNG4</accession>